<dbReference type="SUPFAM" id="SSF89919">
    <property type="entry name" value="Ribosome-binding factor A, RbfA"/>
    <property type="match status" value="1"/>
</dbReference>
<evidence type="ECO:0000313" key="4">
    <source>
        <dbReference type="Proteomes" id="UP000232230"/>
    </source>
</evidence>
<dbReference type="InterPro" id="IPR020053">
    <property type="entry name" value="Ribosome-bd_factorA_CS"/>
</dbReference>
<dbReference type="RefSeq" id="WP_024863221.1">
    <property type="nucleotide sequence ID" value="NZ_CP024965.1"/>
</dbReference>
<dbReference type="InterPro" id="IPR000238">
    <property type="entry name" value="RbfA"/>
</dbReference>
<dbReference type="PANTHER" id="PTHR33515">
    <property type="entry name" value="RIBOSOME-BINDING FACTOR A, CHLOROPLASTIC-RELATED"/>
    <property type="match status" value="1"/>
</dbReference>
<dbReference type="AlphaFoldDB" id="A0A2K8NZQ7"/>
<dbReference type="GO" id="GO:0043024">
    <property type="term" value="F:ribosomal small subunit binding"/>
    <property type="evidence" value="ECO:0007669"/>
    <property type="project" value="TreeGrafter"/>
</dbReference>
<protein>
    <recommendedName>
        <fullName evidence="2">Ribosome-binding factor A</fullName>
    </recommendedName>
</protein>
<keyword evidence="2" id="KW-0963">Cytoplasm</keyword>
<dbReference type="HAMAP" id="MF_00003">
    <property type="entry name" value="RbfA"/>
    <property type="match status" value="1"/>
</dbReference>
<proteinExistence type="inferred from homology"/>
<dbReference type="KEGG" id="esx:ESOMN_v1c03160"/>
<reference evidence="3 4" key="1">
    <citation type="submission" date="2017-11" db="EMBL/GenBank/DDBJ databases">
        <title>Genome sequence of Entomoplasma somnilux PYAN-1 (ATCC 49194).</title>
        <authorList>
            <person name="Lo W.-S."/>
            <person name="Gasparich G.E."/>
            <person name="Kuo C.-H."/>
        </authorList>
    </citation>
    <scope>NUCLEOTIDE SEQUENCE [LARGE SCALE GENOMIC DNA]</scope>
    <source>
        <strain evidence="3 4">PYAN-1</strain>
    </source>
</reference>
<evidence type="ECO:0000313" key="3">
    <source>
        <dbReference type="EMBL" id="ATZ18698.1"/>
    </source>
</evidence>
<dbReference type="Gene3D" id="3.30.300.20">
    <property type="match status" value="1"/>
</dbReference>
<dbReference type="NCBIfam" id="TIGR00082">
    <property type="entry name" value="rbfA"/>
    <property type="match status" value="1"/>
</dbReference>
<gene>
    <name evidence="2 3" type="primary">rbfA</name>
    <name evidence="3" type="ORF">ESOMN_v1c03160</name>
</gene>
<dbReference type="InterPro" id="IPR015946">
    <property type="entry name" value="KH_dom-like_a/b"/>
</dbReference>
<organism evidence="3 4">
    <name type="scientific">Williamsoniiplasma somnilux</name>
    <dbReference type="NCBI Taxonomy" id="215578"/>
    <lineage>
        <taxon>Bacteria</taxon>
        <taxon>Bacillati</taxon>
        <taxon>Mycoplasmatota</taxon>
        <taxon>Mollicutes</taxon>
        <taxon>Entomoplasmatales</taxon>
        <taxon>Williamsoniiplasma</taxon>
    </lineage>
</organism>
<comment type="subcellular location">
    <subcellularLocation>
        <location evidence="2">Cytoplasm</location>
    </subcellularLocation>
</comment>
<evidence type="ECO:0000256" key="1">
    <source>
        <dbReference type="ARBA" id="ARBA00022517"/>
    </source>
</evidence>
<dbReference type="Pfam" id="PF02033">
    <property type="entry name" value="RBFA"/>
    <property type="match status" value="1"/>
</dbReference>
<dbReference type="InterPro" id="IPR023799">
    <property type="entry name" value="RbfA_dom_sf"/>
</dbReference>
<dbReference type="EMBL" id="CP024965">
    <property type="protein sequence ID" value="ATZ18698.1"/>
    <property type="molecule type" value="Genomic_DNA"/>
</dbReference>
<comment type="similarity">
    <text evidence="2">Belongs to the RbfA family.</text>
</comment>
<dbReference type="Proteomes" id="UP000232230">
    <property type="component" value="Chromosome"/>
</dbReference>
<comment type="subunit">
    <text evidence="2">Monomer. Binds 30S ribosomal subunits, but not 50S ribosomal subunits or 70S ribosomes.</text>
</comment>
<evidence type="ECO:0000256" key="2">
    <source>
        <dbReference type="HAMAP-Rule" id="MF_00003"/>
    </source>
</evidence>
<sequence>MGNYKISARKESLILRELTLILSRELQNPILNSISISEVRLTHDQELAKIYYSFIVFTNSDITLEKVTEELEKHHKKIRRLLAAKVKMRAVPDLEFIYDTSLDNANKIEKILNDLKK</sequence>
<keyword evidence="4" id="KW-1185">Reference proteome</keyword>
<comment type="function">
    <text evidence="2">One of several proteins that assist in the late maturation steps of the functional core of the 30S ribosomal subunit. Associates with free 30S ribosomal subunits (but not with 30S subunits that are part of 70S ribosomes or polysomes). Required for efficient processing of 16S rRNA. May interact with the 5'-terminal helix region of 16S rRNA.</text>
</comment>
<keyword evidence="1 2" id="KW-0690">Ribosome biogenesis</keyword>
<dbReference type="PROSITE" id="PS01319">
    <property type="entry name" value="RBFA"/>
    <property type="match status" value="1"/>
</dbReference>
<dbReference type="GO" id="GO:0005829">
    <property type="term" value="C:cytosol"/>
    <property type="evidence" value="ECO:0007669"/>
    <property type="project" value="TreeGrafter"/>
</dbReference>
<dbReference type="GO" id="GO:0030490">
    <property type="term" value="P:maturation of SSU-rRNA"/>
    <property type="evidence" value="ECO:0007669"/>
    <property type="project" value="UniProtKB-UniRule"/>
</dbReference>
<dbReference type="PANTHER" id="PTHR33515:SF1">
    <property type="entry name" value="RIBOSOME-BINDING FACTOR A, CHLOROPLASTIC-RELATED"/>
    <property type="match status" value="1"/>
</dbReference>
<name>A0A2K8NZQ7_9MOLU</name>
<accession>A0A2K8NZQ7</accession>